<evidence type="ECO:0000313" key="2">
    <source>
        <dbReference type="EMBL" id="KAI5328318.1"/>
    </source>
</evidence>
<feature type="region of interest" description="Disordered" evidence="1">
    <location>
        <begin position="71"/>
        <end position="102"/>
    </location>
</feature>
<accession>A0AAD4VPR3</accession>
<sequence length="133" mass="14881">MRPTTPLARAKARLPPIPLAEWQGLGHNSKYPHRKPSSEKNPTEHKLPQIEKFYSTHPCRTARVEQTKKGFNKYLPPHSPNLPSQPKLKPMASSQSLPNTAPLARPRTFSIIDPVLAPLLLNLVQSLRKASNS</sequence>
<name>A0AAD4VPR3_PRUDU</name>
<evidence type="ECO:0000256" key="1">
    <source>
        <dbReference type="SAM" id="MobiDB-lite"/>
    </source>
</evidence>
<dbReference type="AlphaFoldDB" id="A0AAD4VPR3"/>
<evidence type="ECO:0000313" key="3">
    <source>
        <dbReference type="Proteomes" id="UP001054821"/>
    </source>
</evidence>
<proteinExistence type="predicted"/>
<comment type="caution">
    <text evidence="2">The sequence shown here is derived from an EMBL/GenBank/DDBJ whole genome shotgun (WGS) entry which is preliminary data.</text>
</comment>
<organism evidence="2 3">
    <name type="scientific">Prunus dulcis</name>
    <name type="common">Almond</name>
    <name type="synonym">Amygdalus dulcis</name>
    <dbReference type="NCBI Taxonomy" id="3755"/>
    <lineage>
        <taxon>Eukaryota</taxon>
        <taxon>Viridiplantae</taxon>
        <taxon>Streptophyta</taxon>
        <taxon>Embryophyta</taxon>
        <taxon>Tracheophyta</taxon>
        <taxon>Spermatophyta</taxon>
        <taxon>Magnoliopsida</taxon>
        <taxon>eudicotyledons</taxon>
        <taxon>Gunneridae</taxon>
        <taxon>Pentapetalae</taxon>
        <taxon>rosids</taxon>
        <taxon>fabids</taxon>
        <taxon>Rosales</taxon>
        <taxon>Rosaceae</taxon>
        <taxon>Amygdaloideae</taxon>
        <taxon>Amygdaleae</taxon>
        <taxon>Prunus</taxon>
    </lineage>
</organism>
<protein>
    <submittedName>
        <fullName evidence="2">Uncharacterized protein</fullName>
    </submittedName>
</protein>
<dbReference type="Proteomes" id="UP001054821">
    <property type="component" value="Chromosome 5"/>
</dbReference>
<reference evidence="2 3" key="1">
    <citation type="journal article" date="2022" name="G3 (Bethesda)">
        <title>Whole-genome sequence and methylome profiling of the almond [Prunus dulcis (Mill.) D.A. Webb] cultivar 'Nonpareil'.</title>
        <authorList>
            <person name="D'Amico-Willman K.M."/>
            <person name="Ouma W.Z."/>
            <person name="Meulia T."/>
            <person name="Sideli G.M."/>
            <person name="Gradziel T.M."/>
            <person name="Fresnedo-Ramirez J."/>
        </authorList>
    </citation>
    <scope>NUCLEOTIDE SEQUENCE [LARGE SCALE GENOMIC DNA]</scope>
    <source>
        <strain evidence="2">Clone GOH B32 T37-40</strain>
    </source>
</reference>
<feature type="region of interest" description="Disordered" evidence="1">
    <location>
        <begin position="1"/>
        <end position="50"/>
    </location>
</feature>
<keyword evidence="3" id="KW-1185">Reference proteome</keyword>
<dbReference type="EMBL" id="JAJFAZ020000005">
    <property type="protein sequence ID" value="KAI5328318.1"/>
    <property type="molecule type" value="Genomic_DNA"/>
</dbReference>
<feature type="compositionally biased region" description="Basic and acidic residues" evidence="1">
    <location>
        <begin position="36"/>
        <end position="49"/>
    </location>
</feature>
<gene>
    <name evidence="2" type="ORF">L3X38_027715</name>
</gene>